<feature type="transmembrane region" description="Helical" evidence="2">
    <location>
        <begin position="52"/>
        <end position="75"/>
    </location>
</feature>
<dbReference type="EMBL" id="SSOB01000044">
    <property type="protein sequence ID" value="THF74128.1"/>
    <property type="molecule type" value="Genomic_DNA"/>
</dbReference>
<reference evidence="3 4" key="1">
    <citation type="submission" date="2019-04" db="EMBL/GenBank/DDBJ databases">
        <title>Cohnella sp. nov. isolated from preserved vegetables.</title>
        <authorList>
            <person name="Lin S.-Y."/>
            <person name="Hung M.-H."/>
            <person name="Young C.-C."/>
        </authorList>
    </citation>
    <scope>NUCLEOTIDE SEQUENCE [LARGE SCALE GENOMIC DNA]</scope>
    <source>
        <strain evidence="3 4">CC-MHH1044</strain>
    </source>
</reference>
<dbReference type="RefSeq" id="WP_136372802.1">
    <property type="nucleotide sequence ID" value="NZ_SSOB01000044.1"/>
</dbReference>
<evidence type="ECO:0008006" key="5">
    <source>
        <dbReference type="Google" id="ProtNLM"/>
    </source>
</evidence>
<protein>
    <recommendedName>
        <fullName evidence="5">Phage abortive infection protein</fullName>
    </recommendedName>
</protein>
<dbReference type="Proteomes" id="UP000310636">
    <property type="component" value="Unassembled WGS sequence"/>
</dbReference>
<keyword evidence="2" id="KW-0812">Transmembrane</keyword>
<evidence type="ECO:0000256" key="2">
    <source>
        <dbReference type="SAM" id="Phobius"/>
    </source>
</evidence>
<proteinExistence type="predicted"/>
<dbReference type="Pfam" id="PF16872">
    <property type="entry name" value="putAbiC"/>
    <property type="match status" value="1"/>
</dbReference>
<keyword evidence="2" id="KW-0472">Membrane</keyword>
<organism evidence="3 4">
    <name type="scientific">Cohnella fermenti</name>
    <dbReference type="NCBI Taxonomy" id="2565925"/>
    <lineage>
        <taxon>Bacteria</taxon>
        <taxon>Bacillati</taxon>
        <taxon>Bacillota</taxon>
        <taxon>Bacilli</taxon>
        <taxon>Bacillales</taxon>
        <taxon>Paenibacillaceae</taxon>
        <taxon>Cohnella</taxon>
    </lineage>
</organism>
<feature type="transmembrane region" description="Helical" evidence="2">
    <location>
        <begin position="7"/>
        <end position="32"/>
    </location>
</feature>
<evidence type="ECO:0000313" key="3">
    <source>
        <dbReference type="EMBL" id="THF74128.1"/>
    </source>
</evidence>
<keyword evidence="2" id="KW-1133">Transmembrane helix</keyword>
<name>A0A4S4BNM5_9BACL</name>
<accession>A0A4S4BNM5</accession>
<dbReference type="InterPro" id="IPR031709">
    <property type="entry name" value="PutAbiC"/>
</dbReference>
<evidence type="ECO:0000256" key="1">
    <source>
        <dbReference type="SAM" id="Coils"/>
    </source>
</evidence>
<sequence>MKLGMKVFFGIVVVIAILALAAGIGSPFYIQSEYLGDGAYPTHKDLGPIGDWLGGSSTPFFTVASFFILVAALIAQMAELRATREEFAQQNKEFKEQNQLMSIQRFESTFFQMVSLHHQIVNSIEDVRETRGYGSALYVQSAPDSISSVVIRGRQVLADWGSERKCFFAKLQLSEQELRDDFEDFYNKKESNLGHYFRNLFHIVEFIDKSSELTVYDDKGEPDTDKTMEQRRKYIRIIRAQLSTTEMILLFYNSLTTYGTAFHDLIVKYRLLNNLRKELLPVAMRPVFIAMKQN</sequence>
<dbReference type="OrthoDB" id="2625696at2"/>
<comment type="caution">
    <text evidence="3">The sequence shown here is derived from an EMBL/GenBank/DDBJ whole genome shotgun (WGS) entry which is preliminary data.</text>
</comment>
<keyword evidence="4" id="KW-1185">Reference proteome</keyword>
<feature type="coiled-coil region" evidence="1">
    <location>
        <begin position="70"/>
        <end position="100"/>
    </location>
</feature>
<dbReference type="AlphaFoldDB" id="A0A4S4BNM5"/>
<evidence type="ECO:0000313" key="4">
    <source>
        <dbReference type="Proteomes" id="UP000310636"/>
    </source>
</evidence>
<keyword evidence="1" id="KW-0175">Coiled coil</keyword>
<gene>
    <name evidence="3" type="ORF">E6C55_26225</name>
</gene>